<feature type="compositionally biased region" description="Basic and acidic residues" evidence="2">
    <location>
        <begin position="195"/>
        <end position="266"/>
    </location>
</feature>
<evidence type="ECO:0000313" key="4">
    <source>
        <dbReference type="EMBL" id="KAI8582312.1"/>
    </source>
</evidence>
<proteinExistence type="predicted"/>
<dbReference type="InterPro" id="IPR012677">
    <property type="entry name" value="Nucleotide-bd_a/b_plait_sf"/>
</dbReference>
<organism evidence="4 5">
    <name type="scientific">Umbelopsis ramanniana AG</name>
    <dbReference type="NCBI Taxonomy" id="1314678"/>
    <lineage>
        <taxon>Eukaryota</taxon>
        <taxon>Fungi</taxon>
        <taxon>Fungi incertae sedis</taxon>
        <taxon>Mucoromycota</taxon>
        <taxon>Mucoromycotina</taxon>
        <taxon>Umbelopsidomycetes</taxon>
        <taxon>Umbelopsidales</taxon>
        <taxon>Umbelopsidaceae</taxon>
        <taxon>Umbelopsis</taxon>
    </lineage>
</organism>
<dbReference type="Proteomes" id="UP001206595">
    <property type="component" value="Unassembled WGS sequence"/>
</dbReference>
<dbReference type="InterPro" id="IPR050441">
    <property type="entry name" value="RBM"/>
</dbReference>
<dbReference type="PANTHER" id="PTHR48034">
    <property type="entry name" value="TRANSFORMER-2 SEX-DETERMINING PROTEIN-RELATED"/>
    <property type="match status" value="1"/>
</dbReference>
<keyword evidence="5" id="KW-1185">Reference proteome</keyword>
<dbReference type="GO" id="GO:0003723">
    <property type="term" value="F:RNA binding"/>
    <property type="evidence" value="ECO:0007669"/>
    <property type="project" value="UniProtKB-UniRule"/>
</dbReference>
<keyword evidence="1" id="KW-0694">RNA-binding</keyword>
<evidence type="ECO:0000256" key="2">
    <source>
        <dbReference type="SAM" id="MobiDB-lite"/>
    </source>
</evidence>
<sequence length="282" mass="32760">MIVVDHRCAAPDRAHQLKDETETSVEAALDPDNAGTIIGFQLIQSISYTTYAPLYRISNLRVRSNSPPPPPEDHDTNPGDNLFITGLSYKTASADLEELFNKYGKVQKAEVIYDPHTRESRGFAFIRMNSGEDADRCVDSLNGMLVDGRAITVEKAKRSRPRTPTPGRYYGPPKRGKNDEPLGPSAHPNSFSDRPSLDSRGRPERVDRRYEPAPYYDRYERDPRPSRYDRYDRYDRSMYVDRGAGYDRYDRYERDRYDRYDRERRPPPGRYEAYPPRQRSPY</sequence>
<dbReference type="Pfam" id="PF00076">
    <property type="entry name" value="RRM_1"/>
    <property type="match status" value="1"/>
</dbReference>
<feature type="compositionally biased region" description="Low complexity" evidence="2">
    <location>
        <begin position="270"/>
        <end position="282"/>
    </location>
</feature>
<dbReference type="AlphaFoldDB" id="A0AAD5EFC6"/>
<reference evidence="4" key="1">
    <citation type="submission" date="2021-06" db="EMBL/GenBank/DDBJ databases">
        <authorList>
            <consortium name="DOE Joint Genome Institute"/>
            <person name="Mondo S.J."/>
            <person name="Amses K.R."/>
            <person name="Simmons D.R."/>
            <person name="Longcore J.E."/>
            <person name="Seto K."/>
            <person name="Alves G.H."/>
            <person name="Bonds A.E."/>
            <person name="Quandt C.A."/>
            <person name="Davis W.J."/>
            <person name="Chang Y."/>
            <person name="Letcher P.M."/>
            <person name="Powell M.J."/>
            <person name="Kuo A."/>
            <person name="Labutti K."/>
            <person name="Pangilinan J."/>
            <person name="Andreopoulos W."/>
            <person name="Tritt A."/>
            <person name="Riley R."/>
            <person name="Hundley H."/>
            <person name="Johnson J."/>
            <person name="Lipzen A."/>
            <person name="Barry K."/>
            <person name="Berbee M.L."/>
            <person name="Buchler N.E."/>
            <person name="Grigoriev I.V."/>
            <person name="Spatafora J.W."/>
            <person name="Stajich J.E."/>
            <person name="James T.Y."/>
        </authorList>
    </citation>
    <scope>NUCLEOTIDE SEQUENCE</scope>
    <source>
        <strain evidence="4">AG</strain>
    </source>
</reference>
<protein>
    <recommendedName>
        <fullName evidence="3">RRM domain-containing protein</fullName>
    </recommendedName>
</protein>
<dbReference type="Gene3D" id="3.30.70.330">
    <property type="match status" value="1"/>
</dbReference>
<gene>
    <name evidence="4" type="ORF">K450DRAFT_228378</name>
</gene>
<dbReference type="SUPFAM" id="SSF54928">
    <property type="entry name" value="RNA-binding domain, RBD"/>
    <property type="match status" value="1"/>
</dbReference>
<reference evidence="4" key="2">
    <citation type="journal article" date="2022" name="Proc. Natl. Acad. Sci. U.S.A.">
        <title>Diploid-dominant life cycles characterize the early evolution of Fungi.</title>
        <authorList>
            <person name="Amses K.R."/>
            <person name="Simmons D.R."/>
            <person name="Longcore J.E."/>
            <person name="Mondo S.J."/>
            <person name="Seto K."/>
            <person name="Jeronimo G.H."/>
            <person name="Bonds A.E."/>
            <person name="Quandt C.A."/>
            <person name="Davis W.J."/>
            <person name="Chang Y."/>
            <person name="Federici B.A."/>
            <person name="Kuo A."/>
            <person name="LaButti K."/>
            <person name="Pangilinan J."/>
            <person name="Andreopoulos W."/>
            <person name="Tritt A."/>
            <person name="Riley R."/>
            <person name="Hundley H."/>
            <person name="Johnson J."/>
            <person name="Lipzen A."/>
            <person name="Barry K."/>
            <person name="Lang B.F."/>
            <person name="Cuomo C.A."/>
            <person name="Buchler N.E."/>
            <person name="Grigoriev I.V."/>
            <person name="Spatafora J.W."/>
            <person name="Stajich J.E."/>
            <person name="James T.Y."/>
        </authorList>
    </citation>
    <scope>NUCLEOTIDE SEQUENCE</scope>
    <source>
        <strain evidence="4">AG</strain>
    </source>
</reference>
<dbReference type="InterPro" id="IPR035979">
    <property type="entry name" value="RBD_domain_sf"/>
</dbReference>
<dbReference type="RefSeq" id="XP_051447316.1">
    <property type="nucleotide sequence ID" value="XM_051586907.1"/>
</dbReference>
<dbReference type="GeneID" id="75912255"/>
<dbReference type="InterPro" id="IPR000504">
    <property type="entry name" value="RRM_dom"/>
</dbReference>
<accession>A0AAD5EFC6</accession>
<dbReference type="SMART" id="SM00360">
    <property type="entry name" value="RRM"/>
    <property type="match status" value="1"/>
</dbReference>
<feature type="region of interest" description="Disordered" evidence="2">
    <location>
        <begin position="154"/>
        <end position="282"/>
    </location>
</feature>
<evidence type="ECO:0000259" key="3">
    <source>
        <dbReference type="PROSITE" id="PS50102"/>
    </source>
</evidence>
<comment type="caution">
    <text evidence="4">The sequence shown here is derived from an EMBL/GenBank/DDBJ whole genome shotgun (WGS) entry which is preliminary data.</text>
</comment>
<dbReference type="PROSITE" id="PS50102">
    <property type="entry name" value="RRM"/>
    <property type="match status" value="1"/>
</dbReference>
<evidence type="ECO:0000313" key="5">
    <source>
        <dbReference type="Proteomes" id="UP001206595"/>
    </source>
</evidence>
<feature type="domain" description="RRM" evidence="3">
    <location>
        <begin position="80"/>
        <end position="158"/>
    </location>
</feature>
<evidence type="ECO:0000256" key="1">
    <source>
        <dbReference type="PROSITE-ProRule" id="PRU00176"/>
    </source>
</evidence>
<dbReference type="EMBL" id="MU620901">
    <property type="protein sequence ID" value="KAI8582312.1"/>
    <property type="molecule type" value="Genomic_DNA"/>
</dbReference>
<name>A0AAD5EFC6_UMBRA</name>